<dbReference type="InterPro" id="IPR002197">
    <property type="entry name" value="HTH_Fis"/>
</dbReference>
<feature type="compositionally biased region" description="Basic and acidic residues" evidence="1">
    <location>
        <begin position="320"/>
        <end position="355"/>
    </location>
</feature>
<dbReference type="EMBL" id="RQHV01000001">
    <property type="protein sequence ID" value="TGN16767.1"/>
    <property type="molecule type" value="Genomic_DNA"/>
</dbReference>
<dbReference type="OrthoDB" id="318194at2"/>
<dbReference type="Pfam" id="PF02954">
    <property type="entry name" value="HTH_8"/>
    <property type="match status" value="1"/>
</dbReference>
<dbReference type="Gene3D" id="1.10.10.60">
    <property type="entry name" value="Homeodomain-like"/>
    <property type="match status" value="1"/>
</dbReference>
<reference evidence="3" key="1">
    <citation type="journal article" date="2019" name="PLoS Negl. Trop. Dis.">
        <title>Revisiting the worldwide diversity of Leptospira species in the environment.</title>
        <authorList>
            <person name="Vincent A.T."/>
            <person name="Schiettekatte O."/>
            <person name="Bourhy P."/>
            <person name="Veyrier F.J."/>
            <person name="Picardeau M."/>
        </authorList>
    </citation>
    <scope>NUCLEOTIDE SEQUENCE [LARGE SCALE GENOMIC DNA]</scope>
    <source>
        <strain evidence="3">201400974</strain>
    </source>
</reference>
<feature type="compositionally biased region" description="Basic residues" evidence="1">
    <location>
        <begin position="357"/>
        <end position="370"/>
    </location>
</feature>
<organism evidence="3 4">
    <name type="scientific">Leptospira ilyithenensis</name>
    <dbReference type="NCBI Taxonomy" id="2484901"/>
    <lineage>
        <taxon>Bacteria</taxon>
        <taxon>Pseudomonadati</taxon>
        <taxon>Spirochaetota</taxon>
        <taxon>Spirochaetia</taxon>
        <taxon>Leptospirales</taxon>
        <taxon>Leptospiraceae</taxon>
        <taxon>Leptospira</taxon>
    </lineage>
</organism>
<feature type="domain" description="DNA binding HTH" evidence="2">
    <location>
        <begin position="272"/>
        <end position="310"/>
    </location>
</feature>
<dbReference type="AlphaFoldDB" id="A0A4R9LTD8"/>
<dbReference type="GO" id="GO:0043565">
    <property type="term" value="F:sequence-specific DNA binding"/>
    <property type="evidence" value="ECO:0007669"/>
    <property type="project" value="InterPro"/>
</dbReference>
<proteinExistence type="predicted"/>
<protein>
    <submittedName>
        <fullName evidence="3">Transcriptional regulator</fullName>
    </submittedName>
</protein>
<dbReference type="RefSeq" id="WP_135762396.1">
    <property type="nucleotide sequence ID" value="NZ_RQHV01000001.1"/>
</dbReference>
<evidence type="ECO:0000313" key="3">
    <source>
        <dbReference type="EMBL" id="TGN16767.1"/>
    </source>
</evidence>
<feature type="region of interest" description="Disordered" evidence="1">
    <location>
        <begin position="320"/>
        <end position="397"/>
    </location>
</feature>
<dbReference type="Proteomes" id="UP000298264">
    <property type="component" value="Unassembled WGS sequence"/>
</dbReference>
<dbReference type="SUPFAM" id="SSF46689">
    <property type="entry name" value="Homeodomain-like"/>
    <property type="match status" value="1"/>
</dbReference>
<comment type="caution">
    <text evidence="3">The sequence shown here is derived from an EMBL/GenBank/DDBJ whole genome shotgun (WGS) entry which is preliminary data.</text>
</comment>
<evidence type="ECO:0000259" key="2">
    <source>
        <dbReference type="Pfam" id="PF02954"/>
    </source>
</evidence>
<dbReference type="InterPro" id="IPR009057">
    <property type="entry name" value="Homeodomain-like_sf"/>
</dbReference>
<sequence>MKIESIYKHFLLTKASHLPVVNAEGILLGLIAKERVLQELADLGQGREDYEFIPTEILEKDLNENILNFFRDSNRIPVLDHEGNRKEFWDKPRFLAEFSKLDSSDKRDPRLEEIAAKQEKKRDSQDSIHWYMELILSNFPDGLLSTDVAGNSVFYNEAFEKNVLPIPFFKDSVQVAERFLRDLNRDLFAKYLKENDLEIESKDHSVYQLQTIVRELDSLVRIVTLRKEKKIVGFLYQFSHLSSRLESVSSSGNIFPSLEEAFSSKYPLERILEEIESVYIHETLKKNRNNISHAASDLGLPRTTLQNRIKYLKIQERFKETDSEKKKPIPRKRAEVSPVPVKDKAKTGTKKESSSKKIQKPKGKPSKKAKVSPPISGKKPKTSPKKSKLIKKTKKRR</sequence>
<gene>
    <name evidence="3" type="ORF">EHS11_00150</name>
</gene>
<accession>A0A4R9LTD8</accession>
<keyword evidence="4" id="KW-1185">Reference proteome</keyword>
<name>A0A4R9LTD8_9LEPT</name>
<feature type="compositionally biased region" description="Basic residues" evidence="1">
    <location>
        <begin position="378"/>
        <end position="397"/>
    </location>
</feature>
<evidence type="ECO:0000256" key="1">
    <source>
        <dbReference type="SAM" id="MobiDB-lite"/>
    </source>
</evidence>
<evidence type="ECO:0000313" key="4">
    <source>
        <dbReference type="Proteomes" id="UP000298264"/>
    </source>
</evidence>